<proteinExistence type="predicted"/>
<protein>
    <recommendedName>
        <fullName evidence="4">Secreted protein</fullName>
    </recommendedName>
</protein>
<keyword evidence="1" id="KW-1133">Transmembrane helix</keyword>
<keyword evidence="3" id="KW-1185">Reference proteome</keyword>
<evidence type="ECO:0000313" key="2">
    <source>
        <dbReference type="EMBL" id="KAK7529645.1"/>
    </source>
</evidence>
<sequence length="82" mass="9176">MSCWVGRRVGGMLQFLLYTIASLSLVLRTNGLFSSFSLARSVCVGRLLTSLHQSLVFIYLRVCVCVPTYMSFSRAYLSICLV</sequence>
<dbReference type="GeneID" id="92034923"/>
<evidence type="ECO:0000313" key="3">
    <source>
        <dbReference type="Proteomes" id="UP001360953"/>
    </source>
</evidence>
<name>A0ABR1L344_9PEZI</name>
<dbReference type="RefSeq" id="XP_066650095.1">
    <property type="nucleotide sequence ID" value="XM_066802017.1"/>
</dbReference>
<organism evidence="2 3">
    <name type="scientific">Phyllosticta citribraziliensis</name>
    <dbReference type="NCBI Taxonomy" id="989973"/>
    <lineage>
        <taxon>Eukaryota</taxon>
        <taxon>Fungi</taxon>
        <taxon>Dikarya</taxon>
        <taxon>Ascomycota</taxon>
        <taxon>Pezizomycotina</taxon>
        <taxon>Dothideomycetes</taxon>
        <taxon>Dothideomycetes incertae sedis</taxon>
        <taxon>Botryosphaeriales</taxon>
        <taxon>Phyllostictaceae</taxon>
        <taxon>Phyllosticta</taxon>
    </lineage>
</organism>
<keyword evidence="1" id="KW-0472">Membrane</keyword>
<reference evidence="2 3" key="1">
    <citation type="submission" date="2024-04" db="EMBL/GenBank/DDBJ databases">
        <title>Phyllosticta paracitricarpa is synonymous to the EU quarantine fungus P. citricarpa based on phylogenomic analyses.</title>
        <authorList>
            <consortium name="Lawrence Berkeley National Laboratory"/>
            <person name="Van ingen-buijs V.A."/>
            <person name="Van westerhoven A.C."/>
            <person name="Haridas S."/>
            <person name="Skiadas P."/>
            <person name="Martin F."/>
            <person name="Groenewald J.Z."/>
            <person name="Crous P.W."/>
            <person name="Seidl M.F."/>
        </authorList>
    </citation>
    <scope>NUCLEOTIDE SEQUENCE [LARGE SCALE GENOMIC DNA]</scope>
    <source>
        <strain evidence="2 3">CPC 17464</strain>
    </source>
</reference>
<comment type="caution">
    <text evidence="2">The sequence shown here is derived from an EMBL/GenBank/DDBJ whole genome shotgun (WGS) entry which is preliminary data.</text>
</comment>
<keyword evidence="1" id="KW-0812">Transmembrane</keyword>
<gene>
    <name evidence="2" type="ORF">J3D65DRAFT_642672</name>
</gene>
<evidence type="ECO:0000256" key="1">
    <source>
        <dbReference type="SAM" id="Phobius"/>
    </source>
</evidence>
<dbReference type="EMBL" id="JBBPEH010000016">
    <property type="protein sequence ID" value="KAK7529645.1"/>
    <property type="molecule type" value="Genomic_DNA"/>
</dbReference>
<dbReference type="Proteomes" id="UP001360953">
    <property type="component" value="Unassembled WGS sequence"/>
</dbReference>
<feature type="transmembrane region" description="Helical" evidence="1">
    <location>
        <begin position="55"/>
        <end position="77"/>
    </location>
</feature>
<accession>A0ABR1L344</accession>
<evidence type="ECO:0008006" key="4">
    <source>
        <dbReference type="Google" id="ProtNLM"/>
    </source>
</evidence>